<dbReference type="PANTHER" id="PTHR43098:SF4">
    <property type="entry name" value="BLR3857 PROTEIN"/>
    <property type="match status" value="1"/>
</dbReference>
<dbReference type="EMBL" id="JAJOZR010000001">
    <property type="protein sequence ID" value="MCD7107804.1"/>
    <property type="molecule type" value="Genomic_DNA"/>
</dbReference>
<evidence type="ECO:0000256" key="3">
    <source>
        <dbReference type="ARBA" id="ARBA00022630"/>
    </source>
</evidence>
<comment type="cofactor">
    <cofactor evidence="1">
        <name>FAD</name>
        <dbReference type="ChEBI" id="CHEBI:57692"/>
    </cofactor>
</comment>
<dbReference type="GO" id="GO:0004497">
    <property type="term" value="F:monooxygenase activity"/>
    <property type="evidence" value="ECO:0007669"/>
    <property type="project" value="UniProtKB-KW"/>
</dbReference>
<evidence type="ECO:0000256" key="6">
    <source>
        <dbReference type="ARBA" id="ARBA00023002"/>
    </source>
</evidence>
<evidence type="ECO:0000256" key="1">
    <source>
        <dbReference type="ARBA" id="ARBA00001974"/>
    </source>
</evidence>
<keyword evidence="4" id="KW-0274">FAD</keyword>
<keyword evidence="5" id="KW-0521">NADP</keyword>
<keyword evidence="7" id="KW-0503">Monooxygenase</keyword>
<proteinExistence type="inferred from homology"/>
<evidence type="ECO:0000313" key="9">
    <source>
        <dbReference type="Proteomes" id="UP001139089"/>
    </source>
</evidence>
<dbReference type="SUPFAM" id="SSF51905">
    <property type="entry name" value="FAD/NAD(P)-binding domain"/>
    <property type="match status" value="2"/>
</dbReference>
<comment type="similarity">
    <text evidence="2">Belongs to the FAD-binding monooxygenase family.</text>
</comment>
<dbReference type="InterPro" id="IPR050775">
    <property type="entry name" value="FAD-binding_Monooxygenases"/>
</dbReference>
<dbReference type="Pfam" id="PF13738">
    <property type="entry name" value="Pyr_redox_3"/>
    <property type="match status" value="1"/>
</dbReference>
<sequence length="613" mass="68036">MTVTVQDRADVGRTSDIDLEALRRRYAEERDKRLREEGNQQYLQTKGDFSYFVDDPYVERVERQPIETTRQAVVIGGGFGGILTAIRLKKAGIDDIMIIEKGGDFGGTWYWNRYPGLACDMKSYVYLPLLEEVGYMPPRNYASGQEIHQHAKRLVAHFGLQPHGLFQTEVRELRWLEDESCWLVSTVQGDRIRAKYVLTATGSFSRPKLPGIRGVDRYKGHTFHSSRWDYAYTGGSPDGGLTGLQGKRVAIIGTGATSVQLIPHLAEHAGHLYVVQRTPSGVDARAEEPLDPEWVASLEPGWQKRLIENFTSLTSGAGAEQDLIQDGWTFLFTRILAAASAAPDGNFTLDDLLLAAELADAEKMTEIRARIDVAVRDPEVAERLKPWYRRFCKRPVFHDGFLETFNRNNVTLLDTDGKGIDEITEDAIVVNGAAYPVDCIIFASGFEIGADSVVRNGFSVIGKGGLDLSDTWSRHGISTFHGMLINGFPNFFIHQTAQGALAANFCHGLDEMSRHMSYVIARTEAAGASEVEVSKAAETEWVEHCAGVSGLMMDFLKTCTPGYYNAEGKIDSESIKGYGYGLGPMMFFGIIDRWREDGTMEGVELRKDGAPIV</sequence>
<reference evidence="8" key="1">
    <citation type="submission" date="2021-12" db="EMBL/GenBank/DDBJ databases">
        <authorList>
            <person name="Li Y."/>
        </authorList>
    </citation>
    <scope>NUCLEOTIDE SEQUENCE</scope>
    <source>
        <strain evidence="8">DKSPLA3</strain>
    </source>
</reference>
<evidence type="ECO:0000313" key="8">
    <source>
        <dbReference type="EMBL" id="MCD7107804.1"/>
    </source>
</evidence>
<name>A0A9X1NPT7_9HYPH</name>
<protein>
    <submittedName>
        <fullName evidence="8">NAD(P)/FAD-dependent oxidoreductase</fullName>
    </submittedName>
</protein>
<dbReference type="Gene3D" id="3.50.50.60">
    <property type="entry name" value="FAD/NAD(P)-binding domain"/>
    <property type="match status" value="2"/>
</dbReference>
<evidence type="ECO:0000256" key="2">
    <source>
        <dbReference type="ARBA" id="ARBA00010139"/>
    </source>
</evidence>
<evidence type="ECO:0000256" key="7">
    <source>
        <dbReference type="ARBA" id="ARBA00023033"/>
    </source>
</evidence>
<dbReference type="AlphaFoldDB" id="A0A9X1NPT7"/>
<keyword evidence="3" id="KW-0285">Flavoprotein</keyword>
<gene>
    <name evidence="8" type="ORF">LRX75_02000</name>
</gene>
<keyword evidence="6" id="KW-0560">Oxidoreductase</keyword>
<evidence type="ECO:0000256" key="4">
    <source>
        <dbReference type="ARBA" id="ARBA00022827"/>
    </source>
</evidence>
<evidence type="ECO:0000256" key="5">
    <source>
        <dbReference type="ARBA" id="ARBA00022857"/>
    </source>
</evidence>
<keyword evidence="9" id="KW-1185">Reference proteome</keyword>
<accession>A0A9X1NPT7</accession>
<dbReference type="PANTHER" id="PTHR43098">
    <property type="entry name" value="L-ORNITHINE N(5)-MONOOXYGENASE-RELATED"/>
    <property type="match status" value="1"/>
</dbReference>
<dbReference type="RefSeq" id="WP_231811524.1">
    <property type="nucleotide sequence ID" value="NZ_JAJOZR010000001.1"/>
</dbReference>
<dbReference type="InterPro" id="IPR036188">
    <property type="entry name" value="FAD/NAD-bd_sf"/>
</dbReference>
<organism evidence="8 9">
    <name type="scientific">Rhizobium quercicola</name>
    <dbReference type="NCBI Taxonomy" id="2901226"/>
    <lineage>
        <taxon>Bacteria</taxon>
        <taxon>Pseudomonadati</taxon>
        <taxon>Pseudomonadota</taxon>
        <taxon>Alphaproteobacteria</taxon>
        <taxon>Hyphomicrobiales</taxon>
        <taxon>Rhizobiaceae</taxon>
        <taxon>Rhizobium/Agrobacterium group</taxon>
        <taxon>Rhizobium</taxon>
    </lineage>
</organism>
<dbReference type="Proteomes" id="UP001139089">
    <property type="component" value="Unassembled WGS sequence"/>
</dbReference>
<comment type="caution">
    <text evidence="8">The sequence shown here is derived from an EMBL/GenBank/DDBJ whole genome shotgun (WGS) entry which is preliminary data.</text>
</comment>